<feature type="region of interest" description="Disordered" evidence="1">
    <location>
        <begin position="1"/>
        <end position="22"/>
    </location>
</feature>
<dbReference type="Proteomes" id="UP000271162">
    <property type="component" value="Unassembled WGS sequence"/>
</dbReference>
<gene>
    <name evidence="2" type="ORF">NBR_LOCUS4684</name>
</gene>
<dbReference type="WBParaSite" id="NBR_0000468401-mRNA-1">
    <property type="protein sequence ID" value="NBR_0000468401-mRNA-1"/>
    <property type="gene ID" value="NBR_0000468401"/>
</dbReference>
<reference evidence="4" key="1">
    <citation type="submission" date="2017-02" db="UniProtKB">
        <authorList>
            <consortium name="WormBaseParasite"/>
        </authorList>
    </citation>
    <scope>IDENTIFICATION</scope>
</reference>
<proteinExistence type="predicted"/>
<reference evidence="2 3" key="2">
    <citation type="submission" date="2018-11" db="EMBL/GenBank/DDBJ databases">
        <authorList>
            <consortium name="Pathogen Informatics"/>
        </authorList>
    </citation>
    <scope>NUCLEOTIDE SEQUENCE [LARGE SCALE GENOMIC DNA]</scope>
</reference>
<evidence type="ECO:0000256" key="1">
    <source>
        <dbReference type="SAM" id="MobiDB-lite"/>
    </source>
</evidence>
<evidence type="ECO:0000313" key="2">
    <source>
        <dbReference type="EMBL" id="VDL68273.1"/>
    </source>
</evidence>
<accession>A0A0N4XQ82</accession>
<name>A0A0N4XQ82_NIPBR</name>
<dbReference type="AlphaFoldDB" id="A0A0N4XQ82"/>
<dbReference type="EMBL" id="UYSL01009283">
    <property type="protein sequence ID" value="VDL68273.1"/>
    <property type="molecule type" value="Genomic_DNA"/>
</dbReference>
<protein>
    <submittedName>
        <fullName evidence="4">Ovule protein</fullName>
    </submittedName>
</protein>
<sequence length="90" mass="10123">MDSGRKEVRRKNKTHCSSNEDEKALMLPVVETQKTGDSVEIESKEPVEPDVQTARTAYSDTKTAIPAIEPIKEEYALLKRSKPTEKMSSE</sequence>
<evidence type="ECO:0000313" key="3">
    <source>
        <dbReference type="Proteomes" id="UP000271162"/>
    </source>
</evidence>
<organism evidence="4">
    <name type="scientific">Nippostrongylus brasiliensis</name>
    <name type="common">Rat hookworm</name>
    <dbReference type="NCBI Taxonomy" id="27835"/>
    <lineage>
        <taxon>Eukaryota</taxon>
        <taxon>Metazoa</taxon>
        <taxon>Ecdysozoa</taxon>
        <taxon>Nematoda</taxon>
        <taxon>Chromadorea</taxon>
        <taxon>Rhabditida</taxon>
        <taxon>Rhabditina</taxon>
        <taxon>Rhabditomorpha</taxon>
        <taxon>Strongyloidea</taxon>
        <taxon>Heligmosomidae</taxon>
        <taxon>Nippostrongylus</taxon>
    </lineage>
</organism>
<evidence type="ECO:0000313" key="4">
    <source>
        <dbReference type="WBParaSite" id="NBR_0000468401-mRNA-1"/>
    </source>
</evidence>
<keyword evidence="3" id="KW-1185">Reference proteome</keyword>